<protein>
    <submittedName>
        <fullName evidence="4">Galactose mutarotase</fullName>
    </submittedName>
</protein>
<evidence type="ECO:0000313" key="4">
    <source>
        <dbReference type="EMBL" id="PWE29163.1"/>
    </source>
</evidence>
<dbReference type="GeneID" id="94365253"/>
<dbReference type="OrthoDB" id="9779408at2"/>
<keyword evidence="5" id="KW-1185">Reference proteome</keyword>
<dbReference type="GO" id="GO:0006006">
    <property type="term" value="P:glucose metabolic process"/>
    <property type="evidence" value="ECO:0007669"/>
    <property type="project" value="TreeGrafter"/>
</dbReference>
<comment type="similarity">
    <text evidence="1">Belongs to the aldose epimerase family.</text>
</comment>
<dbReference type="Pfam" id="PF01263">
    <property type="entry name" value="Aldose_epim"/>
    <property type="match status" value="1"/>
</dbReference>
<dbReference type="GO" id="GO:0004034">
    <property type="term" value="F:aldose 1-epimerase activity"/>
    <property type="evidence" value="ECO:0007669"/>
    <property type="project" value="TreeGrafter"/>
</dbReference>
<keyword evidence="3" id="KW-0119">Carbohydrate metabolism</keyword>
<proteinExistence type="inferred from homology"/>
<gene>
    <name evidence="4" type="ORF">C4N9_10155</name>
</gene>
<dbReference type="Proteomes" id="UP000244940">
    <property type="component" value="Unassembled WGS sequence"/>
</dbReference>
<reference evidence="4 5" key="1">
    <citation type="submission" date="2018-05" db="EMBL/GenBank/DDBJ databases">
        <title>Pararhodobacter marina sp. nov., isolated from deep-sea water of the Indian Ocean.</title>
        <authorList>
            <person name="Lai Q.Sr."/>
            <person name="Liu X."/>
            <person name="Shao Z."/>
        </authorList>
    </citation>
    <scope>NUCLEOTIDE SEQUENCE [LARGE SCALE GENOMIC DNA]</scope>
    <source>
        <strain evidence="4 5">CIC4N-9</strain>
    </source>
</reference>
<evidence type="ECO:0000256" key="2">
    <source>
        <dbReference type="ARBA" id="ARBA00023235"/>
    </source>
</evidence>
<dbReference type="GO" id="GO:0030246">
    <property type="term" value="F:carbohydrate binding"/>
    <property type="evidence" value="ECO:0007669"/>
    <property type="project" value="InterPro"/>
</dbReference>
<dbReference type="InterPro" id="IPR047215">
    <property type="entry name" value="Galactose_mutarotase-like"/>
</dbReference>
<dbReference type="SUPFAM" id="SSF74650">
    <property type="entry name" value="Galactose mutarotase-like"/>
    <property type="match status" value="1"/>
</dbReference>
<dbReference type="InterPro" id="IPR008183">
    <property type="entry name" value="Aldose_1/G6P_1-epimerase"/>
</dbReference>
<evidence type="ECO:0000256" key="3">
    <source>
        <dbReference type="ARBA" id="ARBA00023277"/>
    </source>
</evidence>
<dbReference type="CDD" id="cd09019">
    <property type="entry name" value="galactose_mutarotase_like"/>
    <property type="match status" value="1"/>
</dbReference>
<dbReference type="EMBL" id="QEYD01000005">
    <property type="protein sequence ID" value="PWE29163.1"/>
    <property type="molecule type" value="Genomic_DNA"/>
</dbReference>
<dbReference type="RefSeq" id="WP_109533212.1">
    <property type="nucleotide sequence ID" value="NZ_QEYD01000005.1"/>
</dbReference>
<dbReference type="Gene3D" id="2.70.98.10">
    <property type="match status" value="1"/>
</dbReference>
<evidence type="ECO:0000313" key="5">
    <source>
        <dbReference type="Proteomes" id="UP000244940"/>
    </source>
</evidence>
<organism evidence="4 5">
    <name type="scientific">Pararhodobacter marinus</name>
    <dbReference type="NCBI Taxonomy" id="2184063"/>
    <lineage>
        <taxon>Bacteria</taxon>
        <taxon>Pseudomonadati</taxon>
        <taxon>Pseudomonadota</taxon>
        <taxon>Alphaproteobacteria</taxon>
        <taxon>Rhodobacterales</taxon>
        <taxon>Paracoccaceae</taxon>
        <taxon>Pararhodobacter</taxon>
    </lineage>
</organism>
<accession>A0A2U2CBB9</accession>
<name>A0A2U2CBB9_9RHOB</name>
<keyword evidence="2" id="KW-0413">Isomerase</keyword>
<dbReference type="GO" id="GO:0033499">
    <property type="term" value="P:galactose catabolic process via UDP-galactose, Leloir pathway"/>
    <property type="evidence" value="ECO:0007669"/>
    <property type="project" value="TreeGrafter"/>
</dbReference>
<dbReference type="InterPro" id="IPR014718">
    <property type="entry name" value="GH-type_carb-bd"/>
</dbReference>
<dbReference type="InterPro" id="IPR011013">
    <property type="entry name" value="Gal_mutarotase_sf_dom"/>
</dbReference>
<dbReference type="PANTHER" id="PTHR10091:SF0">
    <property type="entry name" value="GALACTOSE MUTAROTASE"/>
    <property type="match status" value="1"/>
</dbReference>
<sequence length="294" mass="31804">MQRVVLEDGETRVSLLSLGARTQDWTLATPAGPRPVILGHADPDAYRRDPYFLGAIVGRVANRIGGAAYDGHRLVANDGPHQLHGGPGGLWAVNWRLEAEGPRRARFSYRSPEGEMGFPGTVDFTVTVTLDGMRLTYDMRALPDRETPVSLAQHNYYRLGTAPRGRICADRRLARDGAGIMGGDVLPAGPLDLREGGSLPVAADDFLVFEKARDPDAPVAELRGDGLRMRMWSDQPGAQLYSGHNLGAPFTPRDGLCLEPSGYPNAVNVPGFPSVLASPERPYRQVLSVAIEAD</sequence>
<dbReference type="GO" id="GO:0005737">
    <property type="term" value="C:cytoplasm"/>
    <property type="evidence" value="ECO:0007669"/>
    <property type="project" value="TreeGrafter"/>
</dbReference>
<dbReference type="PANTHER" id="PTHR10091">
    <property type="entry name" value="ALDOSE-1-EPIMERASE"/>
    <property type="match status" value="1"/>
</dbReference>
<evidence type="ECO:0000256" key="1">
    <source>
        <dbReference type="ARBA" id="ARBA00006206"/>
    </source>
</evidence>
<dbReference type="AlphaFoldDB" id="A0A2U2CBB9"/>
<comment type="caution">
    <text evidence="4">The sequence shown here is derived from an EMBL/GenBank/DDBJ whole genome shotgun (WGS) entry which is preliminary data.</text>
</comment>